<dbReference type="Gene3D" id="2.30.40.10">
    <property type="entry name" value="Urease, subunit C, domain 1"/>
    <property type="match status" value="1"/>
</dbReference>
<feature type="chain" id="PRO_5037035834" description="Amidohydrolase" evidence="1">
    <location>
        <begin position="23"/>
        <end position="618"/>
    </location>
</feature>
<keyword evidence="1" id="KW-0732">Signal</keyword>
<feature type="signal peptide" evidence="1">
    <location>
        <begin position="1"/>
        <end position="22"/>
    </location>
</feature>
<dbReference type="EMBL" id="BNCK01000002">
    <property type="protein sequence ID" value="GHF83906.1"/>
    <property type="molecule type" value="Genomic_DNA"/>
</dbReference>
<evidence type="ECO:0008006" key="6">
    <source>
        <dbReference type="Google" id="ProtNLM"/>
    </source>
</evidence>
<evidence type="ECO:0000313" key="4">
    <source>
        <dbReference type="EMBL" id="GHF83906.1"/>
    </source>
</evidence>
<dbReference type="InterPro" id="IPR006680">
    <property type="entry name" value="Amidohydro-rel"/>
</dbReference>
<dbReference type="AlphaFoldDB" id="A0A919EIT9"/>
<gene>
    <name evidence="4" type="ORF">GCM10017161_09040</name>
</gene>
<accession>A0A919EIT9</accession>
<proteinExistence type="predicted"/>
<reference evidence="4" key="2">
    <citation type="submission" date="2020-09" db="EMBL/GenBank/DDBJ databases">
        <authorList>
            <person name="Sun Q."/>
            <person name="Kim S."/>
        </authorList>
    </citation>
    <scope>NUCLEOTIDE SEQUENCE</scope>
    <source>
        <strain evidence="4">KCTC 42731</strain>
    </source>
</reference>
<evidence type="ECO:0000259" key="2">
    <source>
        <dbReference type="Pfam" id="PF01979"/>
    </source>
</evidence>
<dbReference type="InterPro" id="IPR011059">
    <property type="entry name" value="Metal-dep_hydrolase_composite"/>
</dbReference>
<evidence type="ECO:0000313" key="5">
    <source>
        <dbReference type="Proteomes" id="UP000623842"/>
    </source>
</evidence>
<dbReference type="SUPFAM" id="SSF49785">
    <property type="entry name" value="Galactose-binding domain-like"/>
    <property type="match status" value="1"/>
</dbReference>
<comment type="caution">
    <text evidence="4">The sequence shown here is derived from an EMBL/GenBank/DDBJ whole genome shotgun (WGS) entry which is preliminary data.</text>
</comment>
<dbReference type="InterPro" id="IPR051781">
    <property type="entry name" value="Metallo-dep_Hydrolase"/>
</dbReference>
<dbReference type="InterPro" id="IPR032466">
    <property type="entry name" value="Metal_Hydrolase"/>
</dbReference>
<dbReference type="GO" id="GO:0016810">
    <property type="term" value="F:hydrolase activity, acting on carbon-nitrogen (but not peptide) bonds"/>
    <property type="evidence" value="ECO:0007669"/>
    <property type="project" value="InterPro"/>
</dbReference>
<dbReference type="InterPro" id="IPR008979">
    <property type="entry name" value="Galactose-bd-like_sf"/>
</dbReference>
<dbReference type="SUPFAM" id="SSF51556">
    <property type="entry name" value="Metallo-dependent hydrolases"/>
    <property type="match status" value="1"/>
</dbReference>
<feature type="domain" description="Amidohydrolase-related" evidence="2">
    <location>
        <begin position="77"/>
        <end position="425"/>
    </location>
</feature>
<dbReference type="SUPFAM" id="SSF51338">
    <property type="entry name" value="Composite domain of metallo-dependent hydrolases"/>
    <property type="match status" value="1"/>
</dbReference>
<keyword evidence="5" id="KW-1185">Reference proteome</keyword>
<dbReference type="InterPro" id="IPR013857">
    <property type="entry name" value="NADH-UbQ_OxRdtase-assoc_prot30"/>
</dbReference>
<dbReference type="PANTHER" id="PTHR43135">
    <property type="entry name" value="ALPHA-D-RIBOSE 1-METHYLPHOSPHONATE 5-TRIPHOSPHATE DIPHOSPHATASE"/>
    <property type="match status" value="1"/>
</dbReference>
<dbReference type="Gene3D" id="3.30.110.90">
    <property type="entry name" value="Amidohydrolase"/>
    <property type="match status" value="1"/>
</dbReference>
<name>A0A919EIT9_9GAMM</name>
<organism evidence="4 5">
    <name type="scientific">Thalassotalea marina</name>
    <dbReference type="NCBI Taxonomy" id="1673741"/>
    <lineage>
        <taxon>Bacteria</taxon>
        <taxon>Pseudomonadati</taxon>
        <taxon>Pseudomonadota</taxon>
        <taxon>Gammaproteobacteria</taxon>
        <taxon>Alteromonadales</taxon>
        <taxon>Colwelliaceae</taxon>
        <taxon>Thalassotalea</taxon>
    </lineage>
</organism>
<evidence type="ECO:0000256" key="1">
    <source>
        <dbReference type="SAM" id="SignalP"/>
    </source>
</evidence>
<dbReference type="RefSeq" id="WP_189767711.1">
    <property type="nucleotide sequence ID" value="NZ_BNCK01000002.1"/>
</dbReference>
<reference evidence="4" key="1">
    <citation type="journal article" date="2014" name="Int. J. Syst. Evol. Microbiol.">
        <title>Complete genome sequence of Corynebacterium casei LMG S-19264T (=DSM 44701T), isolated from a smear-ripened cheese.</title>
        <authorList>
            <consortium name="US DOE Joint Genome Institute (JGI-PGF)"/>
            <person name="Walter F."/>
            <person name="Albersmeier A."/>
            <person name="Kalinowski J."/>
            <person name="Ruckert C."/>
        </authorList>
    </citation>
    <scope>NUCLEOTIDE SEQUENCE</scope>
    <source>
        <strain evidence="4">KCTC 42731</strain>
    </source>
</reference>
<dbReference type="Gene3D" id="1.20.58.520">
    <property type="entry name" value="Amidohydrolase"/>
    <property type="match status" value="1"/>
</dbReference>
<dbReference type="Pfam" id="PF01979">
    <property type="entry name" value="Amidohydro_1"/>
    <property type="match status" value="1"/>
</dbReference>
<dbReference type="Pfam" id="PF08547">
    <property type="entry name" value="CIA30"/>
    <property type="match status" value="1"/>
</dbReference>
<feature type="domain" description="NADH:ubiquinone oxidoreductase intermediate-associated protein 30" evidence="3">
    <location>
        <begin position="464"/>
        <end position="582"/>
    </location>
</feature>
<dbReference type="PANTHER" id="PTHR43135:SF3">
    <property type="entry name" value="ALPHA-D-RIBOSE 1-METHYLPHOSPHONATE 5-TRIPHOSPHATE DIPHOSPHATASE"/>
    <property type="match status" value="1"/>
</dbReference>
<dbReference type="Gene3D" id="2.60.120.430">
    <property type="entry name" value="Galactose-binding lectin"/>
    <property type="match status" value="1"/>
</dbReference>
<dbReference type="Proteomes" id="UP000623842">
    <property type="component" value="Unassembled WGS sequence"/>
</dbReference>
<dbReference type="Gene3D" id="3.40.50.10910">
    <property type="entry name" value="Amidohydrolase"/>
    <property type="match status" value="1"/>
</dbReference>
<evidence type="ECO:0000259" key="3">
    <source>
        <dbReference type="Pfam" id="PF08547"/>
    </source>
</evidence>
<protein>
    <recommendedName>
        <fullName evidence="6">Amidohydrolase</fullName>
    </recommendedName>
</protein>
<sequence length="618" mass="67611">MATPTIKALSAVIFALSSNAMATELRIDNVKLYQPAEQMFSAPTSIYIEHGNIVKLLPSTHKQKVADHVIDAKGQFAVAGLMDLHVHLGSSGSNYTNFQYLPVEAHFNANLYLGVTDIVDLFSFDNVLTEAKQLQQTQTSPNLFYAGTLFTNPGGHGTQFGGKAYVINQDSDIEALWQQHLATNPHVTKAVIESFGGMGNTLTDTQLAELGKRSKAANLPYFVHVSTLADGKRAIKAGASALAHGINGEDIDAEFIELMLSHNVTYIPTLAVYHNHASESEHQQISHQTELLPVLHKKLQGCLFDKVPEPNVWFKTMWQKRAHAYQNIVKLHKAGVTIATGSDAGNPYTLHGIGLHNEIDALAMAGLANGEIINAATINGATTLAVDDKQGQLAQGYKANFILLNENPLQNINALHHINAVYKEGVKINREQLAERNQIIQPVGQECNANITSQTAQAVIDNFNDKNQWLTVSDSAMGGGSATELVLKDKVLTVKTSLGKPTHFGAWAGTEIRFKQPNDASNFDGVALTYKGSKAPFTLSIYHSEVQDWDHFSKMLPASEDWTTVKVPFSEFKQFGFGNKVQWSAKSITGLNFVWRSMPGTPPPVPNNEFHLKSIGYF</sequence>